<sequence>MEKLTSFFYDVCRRKATGGNHQTVSRGFRHVSVQNITGPLLIPDPLEGIGNGPLIFRFNILGRAVIAEVKMDARHSAEIYKHLEEQSKLLIEAYRAMSHELHTLHVEEEMLMRKLYEHMLAEGLIKKNEDPGRSTKMIVGNMRFKRDKERNYLETRSTGFKQRPGYVLIPATLILNTKVLNIAVIGNIPLLTNLIAAVYDTFKKHKHRVYVK</sequence>
<dbReference type="Proteomes" id="UP000636800">
    <property type="component" value="Chromosome 5"/>
</dbReference>
<evidence type="ECO:0000313" key="2">
    <source>
        <dbReference type="Proteomes" id="UP000636800"/>
    </source>
</evidence>
<reference evidence="1 2" key="1">
    <citation type="journal article" date="2020" name="Nat. Food">
        <title>A phased Vanilla planifolia genome enables genetic improvement of flavour and production.</title>
        <authorList>
            <person name="Hasing T."/>
            <person name="Tang H."/>
            <person name="Brym M."/>
            <person name="Khazi F."/>
            <person name="Huang T."/>
            <person name="Chambers A.H."/>
        </authorList>
    </citation>
    <scope>NUCLEOTIDE SEQUENCE [LARGE SCALE GENOMIC DNA]</scope>
    <source>
        <tissue evidence="1">Leaf</tissue>
    </source>
</reference>
<comment type="caution">
    <text evidence="1">The sequence shown here is derived from an EMBL/GenBank/DDBJ whole genome shotgun (WGS) entry which is preliminary data.</text>
</comment>
<keyword evidence="2" id="KW-1185">Reference proteome</keyword>
<proteinExistence type="predicted"/>
<organism evidence="1 2">
    <name type="scientific">Vanilla planifolia</name>
    <name type="common">Vanilla</name>
    <dbReference type="NCBI Taxonomy" id="51239"/>
    <lineage>
        <taxon>Eukaryota</taxon>
        <taxon>Viridiplantae</taxon>
        <taxon>Streptophyta</taxon>
        <taxon>Embryophyta</taxon>
        <taxon>Tracheophyta</taxon>
        <taxon>Spermatophyta</taxon>
        <taxon>Magnoliopsida</taxon>
        <taxon>Liliopsida</taxon>
        <taxon>Asparagales</taxon>
        <taxon>Orchidaceae</taxon>
        <taxon>Vanilloideae</taxon>
        <taxon>Vanilleae</taxon>
        <taxon>Vanilla</taxon>
    </lineage>
</organism>
<accession>A0A835QW40</accession>
<dbReference type="EMBL" id="JADCNL010000005">
    <property type="protein sequence ID" value="KAG0479794.1"/>
    <property type="molecule type" value="Genomic_DNA"/>
</dbReference>
<protein>
    <submittedName>
        <fullName evidence="1">Uncharacterized protein</fullName>
    </submittedName>
</protein>
<dbReference type="PANTHER" id="PTHR37718:SF2">
    <property type="entry name" value="OS03G0205150 PROTEIN"/>
    <property type="match status" value="1"/>
</dbReference>
<evidence type="ECO:0000313" key="1">
    <source>
        <dbReference type="EMBL" id="KAG0479794.1"/>
    </source>
</evidence>
<dbReference type="OrthoDB" id="1750655at2759"/>
<dbReference type="PANTHER" id="PTHR37718">
    <property type="entry name" value="BNAC03G61340D PROTEIN"/>
    <property type="match status" value="1"/>
</dbReference>
<gene>
    <name evidence="1" type="ORF">HPP92_010652</name>
</gene>
<name>A0A835QW40_VANPL</name>
<dbReference type="AlphaFoldDB" id="A0A835QW40"/>